<dbReference type="PANTHER" id="PTHR42912">
    <property type="entry name" value="METHYLTRANSFERASE"/>
    <property type="match status" value="1"/>
</dbReference>
<evidence type="ECO:0000313" key="2">
    <source>
        <dbReference type="EMBL" id="MCQ1538131.1"/>
    </source>
</evidence>
<evidence type="ECO:0000313" key="3">
    <source>
        <dbReference type="Proteomes" id="UP001524383"/>
    </source>
</evidence>
<accession>A0ABD4THD5</accession>
<dbReference type="Gene3D" id="3.40.50.150">
    <property type="entry name" value="Vaccinia Virus protein VP39"/>
    <property type="match status" value="1"/>
</dbReference>
<dbReference type="Proteomes" id="UP001524383">
    <property type="component" value="Unassembled WGS sequence"/>
</dbReference>
<name>A0ABD4THD5_9EURY</name>
<dbReference type="AlphaFoldDB" id="A0ABD4THD5"/>
<reference evidence="2 3" key="1">
    <citation type="submission" date="2019-08" db="EMBL/GenBank/DDBJ databases">
        <authorList>
            <person name="Chen S.-C."/>
            <person name="Lai M.-C."/>
            <person name="You Y.-T."/>
        </authorList>
    </citation>
    <scope>NUCLEOTIDE SEQUENCE [LARGE SCALE GENOMIC DNA]</scope>
    <source>
        <strain evidence="2 3">P2F9704a</strain>
    </source>
</reference>
<dbReference type="PANTHER" id="PTHR42912:SF80">
    <property type="entry name" value="METHYLTRANSFERASE DOMAIN-CONTAINING PROTEIN"/>
    <property type="match status" value="1"/>
</dbReference>
<keyword evidence="2" id="KW-0808">Transferase</keyword>
<protein>
    <submittedName>
        <fullName evidence="2">Class I SAM-dependent methyltransferase</fullName>
    </submittedName>
</protein>
<feature type="domain" description="Methyltransferase type 11" evidence="1">
    <location>
        <begin position="44"/>
        <end position="129"/>
    </location>
</feature>
<sequence>MNPLQQAFTDHADDYDRWFDDHPKIYSAQLSILRDAVPAEGLMLEIGVGSGRFAAPLCITLGIDPSHSLAKIAKRRGIETVIGVGEHTPFRDNTCDAILMMTVICFLDDPLPVFWEAHRLLKPDGTLVLGFIEKDGEIARRYQGEKVKGRFLRYVTYYSVDEIAAFFQDAGFLEVAIAHRRKGFTIMTGKKR</sequence>
<dbReference type="GO" id="GO:0008168">
    <property type="term" value="F:methyltransferase activity"/>
    <property type="evidence" value="ECO:0007669"/>
    <property type="project" value="UniProtKB-KW"/>
</dbReference>
<dbReference type="SUPFAM" id="SSF53335">
    <property type="entry name" value="S-adenosyl-L-methionine-dependent methyltransferases"/>
    <property type="match status" value="1"/>
</dbReference>
<evidence type="ECO:0000259" key="1">
    <source>
        <dbReference type="Pfam" id="PF08241"/>
    </source>
</evidence>
<dbReference type="RefSeq" id="WP_255332073.1">
    <property type="nucleotide sequence ID" value="NZ_VOTZ01000006.1"/>
</dbReference>
<keyword evidence="2" id="KW-0489">Methyltransferase</keyword>
<dbReference type="InterPro" id="IPR029063">
    <property type="entry name" value="SAM-dependent_MTases_sf"/>
</dbReference>
<dbReference type="InterPro" id="IPR013216">
    <property type="entry name" value="Methyltransf_11"/>
</dbReference>
<organism evidence="2 3">
    <name type="scientific">Methanocalculus taiwanensis</name>
    <dbReference type="NCBI Taxonomy" id="106207"/>
    <lineage>
        <taxon>Archaea</taxon>
        <taxon>Methanobacteriati</taxon>
        <taxon>Methanobacteriota</taxon>
        <taxon>Stenosarchaea group</taxon>
        <taxon>Methanomicrobia</taxon>
        <taxon>Methanomicrobiales</taxon>
        <taxon>Methanocalculaceae</taxon>
        <taxon>Methanocalculus</taxon>
    </lineage>
</organism>
<keyword evidence="3" id="KW-1185">Reference proteome</keyword>
<gene>
    <name evidence="2" type="ORF">FTO68_03880</name>
</gene>
<dbReference type="InterPro" id="IPR050508">
    <property type="entry name" value="Methyltransf_Superfamily"/>
</dbReference>
<proteinExistence type="predicted"/>
<dbReference type="GO" id="GO:0032259">
    <property type="term" value="P:methylation"/>
    <property type="evidence" value="ECO:0007669"/>
    <property type="project" value="UniProtKB-KW"/>
</dbReference>
<comment type="caution">
    <text evidence="2">The sequence shown here is derived from an EMBL/GenBank/DDBJ whole genome shotgun (WGS) entry which is preliminary data.</text>
</comment>
<dbReference type="Pfam" id="PF08241">
    <property type="entry name" value="Methyltransf_11"/>
    <property type="match status" value="1"/>
</dbReference>
<dbReference type="EMBL" id="VOTZ01000006">
    <property type="protein sequence ID" value="MCQ1538131.1"/>
    <property type="molecule type" value="Genomic_DNA"/>
</dbReference>
<dbReference type="CDD" id="cd02440">
    <property type="entry name" value="AdoMet_MTases"/>
    <property type="match status" value="1"/>
</dbReference>